<name>A0A7X0Y2Z5_9LIST</name>
<dbReference type="AlphaFoldDB" id="A0A7X0Y2Z5"/>
<evidence type="ECO:0000313" key="2">
    <source>
        <dbReference type="Proteomes" id="UP000535908"/>
    </source>
</evidence>
<proteinExistence type="predicted"/>
<comment type="caution">
    <text evidence="1">The sequence shown here is derived from an EMBL/GenBank/DDBJ whole genome shotgun (WGS) entry which is preliminary data.</text>
</comment>
<reference evidence="1 2" key="1">
    <citation type="submission" date="2020-03" db="EMBL/GenBank/DDBJ databases">
        <title>Soil Listeria distribution.</title>
        <authorList>
            <person name="Liao J."/>
            <person name="Wiedmann M."/>
        </authorList>
    </citation>
    <scope>NUCLEOTIDE SEQUENCE [LARGE SCALE GENOMIC DNA]</scope>
    <source>
        <strain evidence="1 2">FSL L7-0741</strain>
    </source>
</reference>
<dbReference type="Proteomes" id="UP000535908">
    <property type="component" value="Unassembled WGS sequence"/>
</dbReference>
<dbReference type="EMBL" id="JAARWN010000003">
    <property type="protein sequence ID" value="MBC1935939.1"/>
    <property type="molecule type" value="Genomic_DNA"/>
</dbReference>
<dbReference type="RefSeq" id="WP_185525786.1">
    <property type="nucleotide sequence ID" value="NZ_JAARWN010000003.1"/>
</dbReference>
<evidence type="ECO:0000313" key="1">
    <source>
        <dbReference type="EMBL" id="MBC1935939.1"/>
    </source>
</evidence>
<gene>
    <name evidence="1" type="ORF">HCA69_06130</name>
</gene>
<sequence length="189" mass="22684">MEFRNKKTGEIKKAHSVDEIGDKYAICFVEKGKVYTYFKENIELINNVEKDELLVYEYKKTCHRCKKETSIKTYIIDSVSQNNLMFPWDKATLNNRKSAELHRMHMQYPKIEFYPIEVIGHNEKYDRLLIKAFPENIKIDFSNVQKRTYPMNHCDNCKAKQGEFYIFEDINLMIQRMEKARVIKHINIK</sequence>
<organism evidence="1 2">
    <name type="scientific">Listeria grandensis</name>
    <dbReference type="NCBI Taxonomy" id="1494963"/>
    <lineage>
        <taxon>Bacteria</taxon>
        <taxon>Bacillati</taxon>
        <taxon>Bacillota</taxon>
        <taxon>Bacilli</taxon>
        <taxon>Bacillales</taxon>
        <taxon>Listeriaceae</taxon>
        <taxon>Listeria</taxon>
    </lineage>
</organism>
<protein>
    <submittedName>
        <fullName evidence="1">Uncharacterized protein</fullName>
    </submittedName>
</protein>
<accession>A0A7X0Y2Z5</accession>